<evidence type="ECO:0000313" key="2">
    <source>
        <dbReference type="EMBL" id="AIW55065.1"/>
    </source>
</evidence>
<gene>
    <name evidence="2" type="ORF">B7017_p0012</name>
</gene>
<accession>A0A0A0UYQ4</accession>
<organism evidence="2">
    <name type="scientific">Bifidobacterium breve</name>
    <dbReference type="NCBI Taxonomy" id="1685"/>
    <lineage>
        <taxon>Bacteria</taxon>
        <taxon>Bacillati</taxon>
        <taxon>Actinomycetota</taxon>
        <taxon>Actinomycetes</taxon>
        <taxon>Bifidobacteriales</taxon>
        <taxon>Bifidobacteriaceae</taxon>
        <taxon>Bifidobacterium</taxon>
    </lineage>
</organism>
<dbReference type="EMBL" id="KM406416">
    <property type="protein sequence ID" value="AIW55065.1"/>
    <property type="molecule type" value="Genomic_DNA"/>
</dbReference>
<evidence type="ECO:0000256" key="1">
    <source>
        <dbReference type="SAM" id="Phobius"/>
    </source>
</evidence>
<keyword evidence="1" id="KW-0812">Transmembrane</keyword>
<proteinExistence type="predicted"/>
<dbReference type="RefSeq" id="WP_052791123.1">
    <property type="nucleotide sequence ID" value="NZ_JAWWYB010000005.1"/>
</dbReference>
<dbReference type="AlphaFoldDB" id="A0A0A0UYQ4"/>
<feature type="transmembrane region" description="Helical" evidence="1">
    <location>
        <begin position="57"/>
        <end position="77"/>
    </location>
</feature>
<keyword evidence="1" id="KW-0472">Membrane</keyword>
<keyword evidence="1" id="KW-1133">Transmembrane helix</keyword>
<keyword evidence="2" id="KW-0614">Plasmid</keyword>
<sequence>MTDYSQWLETVSEAVRPAKGRHHPRRAVRVLLRRHGHRIRGRHRLHRPSEEFVKANVRITAVMALGCVASVIALLFATASGPNGVEPFATHTENMYGIEHLRCDGADCPAYDLPADNTSASWLKDGRLEQGRFIIDDGNKVGLAGPDGELLKEAER</sequence>
<name>A0A0A0UYQ4_BIFBR</name>
<protein>
    <submittedName>
        <fullName evidence="2">Uncharacterized protein</fullName>
    </submittedName>
</protein>
<reference evidence="2" key="1">
    <citation type="journal article" date="2015" name="Appl. Environ. Microbiol.">
        <title>Discovery of a conjugative megaplasmid in Bifidobacterium breve.</title>
        <authorList>
            <person name="Bottacini F."/>
            <person name="O'Connell Motherway M."/>
            <person name="Casey E."/>
            <person name="McDonnell B."/>
            <person name="Mahony J."/>
            <person name="Ventura M."/>
            <person name="van Sinderen D."/>
        </authorList>
    </citation>
    <scope>NUCLEOTIDE SEQUENCE</scope>
    <source>
        <strain evidence="2">JCM 7017</strain>
        <plasmid evidence="2">megaplasmid pMP7017</plasmid>
    </source>
</reference>
<geneLocation type="plasmid" evidence="2">
    <name>megaplasmid pMP7017</name>
</geneLocation>